<proteinExistence type="predicted"/>
<dbReference type="Proteomes" id="UP001314229">
    <property type="component" value="Unassembled WGS sequence"/>
</dbReference>
<dbReference type="AlphaFoldDB" id="A0AAV1NDP2"/>
<sequence length="418" mass="46471">MELPCLPVETPTTDNSSSTDPLYDNCPPFAQRGRAREKEMESRVLCPAVTRFPGPCSPHPGLAPVVDEVPTLAGGGRGPGAWPDHSYCSWRESLGRQCWGAEMGPGMNRARGGERGGEQGSSWGAECRGKDRAHLNQSPSPSQSEEHRSALSLYDNLPNAVTPDSLQAAFDIETNFPEHLQEQMYQAWAPEQLQGLIEGEGVSEEKSPWSSCEIILPESGSINRDQNPDQEKEHEQEPELDSGSCGFQQGDPMLHPLLSQKMSPPQPQLATSSPQQCQTGCQAPWLQAEAQHQEHSSWAPRVPPPVPLADPSASALRSLLTSLQQQIMRQREEYEARIISLEQRNEELHVEVARLKTNLAQQRHWYQAVQAKIAESERARTDAEIRNSALQKDMDQFFDTFGELNSEAKKTEYIVKSF</sequence>
<reference evidence="3 4" key="1">
    <citation type="submission" date="2024-01" db="EMBL/GenBank/DDBJ databases">
        <authorList>
            <person name="Alioto T."/>
            <person name="Alioto T."/>
            <person name="Gomez Garrido J."/>
        </authorList>
    </citation>
    <scope>NUCLEOTIDE SEQUENCE [LARGE SCALE GENOMIC DNA]</scope>
</reference>
<keyword evidence="1" id="KW-0175">Coiled coil</keyword>
<feature type="region of interest" description="Disordered" evidence="2">
    <location>
        <begin position="215"/>
        <end position="278"/>
    </location>
</feature>
<name>A0AAV1NDP2_SCOSC</name>
<dbReference type="EMBL" id="CAWUFR010000025">
    <property type="protein sequence ID" value="CAK6956524.1"/>
    <property type="molecule type" value="Genomic_DNA"/>
</dbReference>
<evidence type="ECO:0000313" key="3">
    <source>
        <dbReference type="EMBL" id="CAK6956524.1"/>
    </source>
</evidence>
<comment type="caution">
    <text evidence="3">The sequence shown here is derived from an EMBL/GenBank/DDBJ whole genome shotgun (WGS) entry which is preliminary data.</text>
</comment>
<evidence type="ECO:0000256" key="1">
    <source>
        <dbReference type="SAM" id="Coils"/>
    </source>
</evidence>
<organism evidence="3 4">
    <name type="scientific">Scomber scombrus</name>
    <name type="common">Atlantic mackerel</name>
    <name type="synonym">Scomber vernalis</name>
    <dbReference type="NCBI Taxonomy" id="13677"/>
    <lineage>
        <taxon>Eukaryota</taxon>
        <taxon>Metazoa</taxon>
        <taxon>Chordata</taxon>
        <taxon>Craniata</taxon>
        <taxon>Vertebrata</taxon>
        <taxon>Euteleostomi</taxon>
        <taxon>Actinopterygii</taxon>
        <taxon>Neopterygii</taxon>
        <taxon>Teleostei</taxon>
        <taxon>Neoteleostei</taxon>
        <taxon>Acanthomorphata</taxon>
        <taxon>Pelagiaria</taxon>
        <taxon>Scombriformes</taxon>
        <taxon>Scombridae</taxon>
        <taxon>Scomber</taxon>
    </lineage>
</organism>
<keyword evidence="4" id="KW-1185">Reference proteome</keyword>
<feature type="compositionally biased region" description="Low complexity" evidence="2">
    <location>
        <begin position="10"/>
        <end position="21"/>
    </location>
</feature>
<feature type="region of interest" description="Disordered" evidence="2">
    <location>
        <begin position="106"/>
        <end position="126"/>
    </location>
</feature>
<evidence type="ECO:0000313" key="4">
    <source>
        <dbReference type="Proteomes" id="UP001314229"/>
    </source>
</evidence>
<feature type="coiled-coil region" evidence="1">
    <location>
        <begin position="313"/>
        <end position="393"/>
    </location>
</feature>
<evidence type="ECO:0000256" key="2">
    <source>
        <dbReference type="SAM" id="MobiDB-lite"/>
    </source>
</evidence>
<protein>
    <submittedName>
        <fullName evidence="3">Uncharacterized protein LOC128362718</fullName>
    </submittedName>
</protein>
<feature type="region of interest" description="Disordered" evidence="2">
    <location>
        <begin position="1"/>
        <end position="29"/>
    </location>
</feature>
<feature type="compositionally biased region" description="Polar residues" evidence="2">
    <location>
        <begin position="260"/>
        <end position="278"/>
    </location>
</feature>
<feature type="compositionally biased region" description="Basic and acidic residues" evidence="2">
    <location>
        <begin position="226"/>
        <end position="237"/>
    </location>
</feature>
<accession>A0AAV1NDP2</accession>
<gene>
    <name evidence="3" type="ORF">FSCOSCO3_A031110</name>
</gene>